<accession>A0A921H780</accession>
<keyword evidence="3 10" id="KW-1134">Transmembrane beta strand</keyword>
<gene>
    <name evidence="14" type="ORF">K8V05_15005</name>
</gene>
<dbReference type="SUPFAM" id="SSF56935">
    <property type="entry name" value="Porins"/>
    <property type="match status" value="1"/>
</dbReference>
<dbReference type="PANTHER" id="PTHR30069">
    <property type="entry name" value="TONB-DEPENDENT OUTER MEMBRANE RECEPTOR"/>
    <property type="match status" value="1"/>
</dbReference>
<dbReference type="Pfam" id="PF00593">
    <property type="entry name" value="TonB_dep_Rec_b-barrel"/>
    <property type="match status" value="1"/>
</dbReference>
<evidence type="ECO:0000256" key="8">
    <source>
        <dbReference type="ARBA" id="ARBA00023170"/>
    </source>
</evidence>
<dbReference type="GO" id="GO:0015344">
    <property type="term" value="F:siderophore uptake transmembrane transporter activity"/>
    <property type="evidence" value="ECO:0007669"/>
    <property type="project" value="TreeGrafter"/>
</dbReference>
<feature type="domain" description="TonB-dependent receptor-like beta-barrel" evidence="12">
    <location>
        <begin position="320"/>
        <end position="704"/>
    </location>
</feature>
<dbReference type="EMBL" id="DYVS01000279">
    <property type="protein sequence ID" value="HJF72058.1"/>
    <property type="molecule type" value="Genomic_DNA"/>
</dbReference>
<keyword evidence="8 14" id="KW-0675">Receptor</keyword>
<comment type="similarity">
    <text evidence="10 11">Belongs to the TonB-dependent receptor family.</text>
</comment>
<comment type="subcellular location">
    <subcellularLocation>
        <location evidence="1 10">Cell outer membrane</location>
        <topology evidence="1 10">Multi-pass membrane protein</topology>
    </subcellularLocation>
</comment>
<dbReference type="InterPro" id="IPR036942">
    <property type="entry name" value="Beta-barrel_TonB_sf"/>
</dbReference>
<dbReference type="InterPro" id="IPR008969">
    <property type="entry name" value="CarboxyPept-like_regulatory"/>
</dbReference>
<evidence type="ECO:0000313" key="14">
    <source>
        <dbReference type="EMBL" id="HJF72058.1"/>
    </source>
</evidence>
<evidence type="ECO:0000259" key="12">
    <source>
        <dbReference type="Pfam" id="PF00593"/>
    </source>
</evidence>
<evidence type="ECO:0000256" key="10">
    <source>
        <dbReference type="PROSITE-ProRule" id="PRU01360"/>
    </source>
</evidence>
<organism evidence="14 15">
    <name type="scientific">Butyricimonas virosa</name>
    <dbReference type="NCBI Taxonomy" id="544645"/>
    <lineage>
        <taxon>Bacteria</taxon>
        <taxon>Pseudomonadati</taxon>
        <taxon>Bacteroidota</taxon>
        <taxon>Bacteroidia</taxon>
        <taxon>Bacteroidales</taxon>
        <taxon>Odoribacteraceae</taxon>
        <taxon>Butyricimonas</taxon>
    </lineage>
</organism>
<dbReference type="RefSeq" id="WP_259296705.1">
    <property type="nucleotide sequence ID" value="NZ_QSSO01000008.1"/>
</dbReference>
<evidence type="ECO:0000256" key="11">
    <source>
        <dbReference type="RuleBase" id="RU003357"/>
    </source>
</evidence>
<dbReference type="Gene3D" id="2.170.130.10">
    <property type="entry name" value="TonB-dependent receptor, plug domain"/>
    <property type="match status" value="1"/>
</dbReference>
<keyword evidence="9 10" id="KW-0998">Cell outer membrane</keyword>
<dbReference type="Pfam" id="PF07715">
    <property type="entry name" value="Plug"/>
    <property type="match status" value="1"/>
</dbReference>
<evidence type="ECO:0000256" key="4">
    <source>
        <dbReference type="ARBA" id="ARBA00022692"/>
    </source>
</evidence>
<dbReference type="PROSITE" id="PS52016">
    <property type="entry name" value="TONB_DEPENDENT_REC_3"/>
    <property type="match status" value="1"/>
</dbReference>
<evidence type="ECO:0000256" key="2">
    <source>
        <dbReference type="ARBA" id="ARBA00022448"/>
    </source>
</evidence>
<evidence type="ECO:0000313" key="15">
    <source>
        <dbReference type="Proteomes" id="UP000742098"/>
    </source>
</evidence>
<feature type="domain" description="TonB-dependent receptor plug" evidence="13">
    <location>
        <begin position="118"/>
        <end position="222"/>
    </location>
</feature>
<sequence length="736" mass="82441">MKRIAVLTTLFMLALVSTSLGQITLKGRVIDAKSGKALIGANVRLIGTSIGIATNNKGEFILEKVPEGAYTLRASYSGYEVSSMNINSSKSDILFKLKSSLINLDQVVVSGTGTHRRLKDSPVPVEVMTASDIKKGGISTIEDALVMLNPSFSFRPTAMGTNMTLNGMKGDYILILVNGKKMTGDISGYVDLSRIDMGRVKRIEILKGAASSLYGSDAIAGVINIITDQPHDALNIMSTTRFGGKGSFIENINTDINVGKFTSSTSYQRRQSDGWQLSKITEDSVPTRRKVSDKFHSDIVNQRFAFDPSKNLNIYVEGSYFTKEIERPVNKDAKDLSGFDYDMSYENYAIGLGGKYLFGNSAYISLDVNANNYEYYKVYTRDIISKSDTTTHAGEEILTKRQRYLSANLKGVFKIGKYNKISIGSEYVKDYLKNPTDLTESKNVYTLALYAQDEIRILKKLQLVPGFRYIYHETFKNKFTPKIAAMYSLGEFNFRLSYAAGFKAPLLTDLYYYKEATKKGKQTITIGNPDLKPEKSNYYSFNTEYTSKYCNISVNGYINDLRDVITTKYLTTDEDKANGIDSRTTYENLNKARTQGVDISVNSYLGAGFSLGGGYSYVDARDQRTKIRLEESTRHSGTIRANYIHEWNNYRLNVNLNGRLQGKKFVKSTEKDAPKYQIWNLTTNHSFSPVGMFLFEINAGIENLFDYSQNLPYGSNLGTLSPGRTFFASLTIRFKK</sequence>
<dbReference type="Proteomes" id="UP000742098">
    <property type="component" value="Unassembled WGS sequence"/>
</dbReference>
<dbReference type="AlphaFoldDB" id="A0A921H780"/>
<proteinExistence type="inferred from homology"/>
<keyword evidence="4 10" id="KW-0812">Transmembrane</keyword>
<evidence type="ECO:0000259" key="13">
    <source>
        <dbReference type="Pfam" id="PF07715"/>
    </source>
</evidence>
<dbReference type="InterPro" id="IPR012910">
    <property type="entry name" value="Plug_dom"/>
</dbReference>
<dbReference type="CDD" id="cd01347">
    <property type="entry name" value="ligand_gated_channel"/>
    <property type="match status" value="1"/>
</dbReference>
<protein>
    <submittedName>
        <fullName evidence="14">TonB-dependent receptor</fullName>
    </submittedName>
</protein>
<keyword evidence="5" id="KW-0732">Signal</keyword>
<evidence type="ECO:0000256" key="6">
    <source>
        <dbReference type="ARBA" id="ARBA00023077"/>
    </source>
</evidence>
<reference evidence="14" key="1">
    <citation type="journal article" date="2021" name="PeerJ">
        <title>Extensive microbial diversity within the chicken gut microbiome revealed by metagenomics and culture.</title>
        <authorList>
            <person name="Gilroy R."/>
            <person name="Ravi A."/>
            <person name="Getino M."/>
            <person name="Pursley I."/>
            <person name="Horton D.L."/>
            <person name="Alikhan N.F."/>
            <person name="Baker D."/>
            <person name="Gharbi K."/>
            <person name="Hall N."/>
            <person name="Watson M."/>
            <person name="Adriaenssens E.M."/>
            <person name="Foster-Nyarko E."/>
            <person name="Jarju S."/>
            <person name="Secka A."/>
            <person name="Antonio M."/>
            <person name="Oren A."/>
            <person name="Chaudhuri R.R."/>
            <person name="La Ragione R."/>
            <person name="Hildebrand F."/>
            <person name="Pallen M.J."/>
        </authorList>
    </citation>
    <scope>NUCLEOTIDE SEQUENCE</scope>
    <source>
        <strain evidence="14">6966</strain>
    </source>
</reference>
<keyword evidence="7 10" id="KW-0472">Membrane</keyword>
<evidence type="ECO:0000256" key="9">
    <source>
        <dbReference type="ARBA" id="ARBA00023237"/>
    </source>
</evidence>
<dbReference type="InterPro" id="IPR000531">
    <property type="entry name" value="Beta-barrel_TonB"/>
</dbReference>
<comment type="caution">
    <text evidence="14">The sequence shown here is derived from an EMBL/GenBank/DDBJ whole genome shotgun (WGS) entry which is preliminary data.</text>
</comment>
<keyword evidence="2 10" id="KW-0813">Transport</keyword>
<dbReference type="Pfam" id="PF13715">
    <property type="entry name" value="CarbopepD_reg_2"/>
    <property type="match status" value="1"/>
</dbReference>
<dbReference type="SUPFAM" id="SSF49464">
    <property type="entry name" value="Carboxypeptidase regulatory domain-like"/>
    <property type="match status" value="1"/>
</dbReference>
<evidence type="ECO:0000256" key="7">
    <source>
        <dbReference type="ARBA" id="ARBA00023136"/>
    </source>
</evidence>
<evidence type="ECO:0000256" key="3">
    <source>
        <dbReference type="ARBA" id="ARBA00022452"/>
    </source>
</evidence>
<keyword evidence="6 11" id="KW-0798">TonB box</keyword>
<dbReference type="GO" id="GO:0044718">
    <property type="term" value="P:siderophore transmembrane transport"/>
    <property type="evidence" value="ECO:0007669"/>
    <property type="project" value="TreeGrafter"/>
</dbReference>
<dbReference type="Gene3D" id="2.60.40.1120">
    <property type="entry name" value="Carboxypeptidase-like, regulatory domain"/>
    <property type="match status" value="1"/>
</dbReference>
<dbReference type="GO" id="GO:0009279">
    <property type="term" value="C:cell outer membrane"/>
    <property type="evidence" value="ECO:0007669"/>
    <property type="project" value="UniProtKB-SubCell"/>
</dbReference>
<reference evidence="14" key="2">
    <citation type="submission" date="2021-09" db="EMBL/GenBank/DDBJ databases">
        <authorList>
            <person name="Gilroy R."/>
        </authorList>
    </citation>
    <scope>NUCLEOTIDE SEQUENCE</scope>
    <source>
        <strain evidence="14">6966</strain>
    </source>
</reference>
<evidence type="ECO:0000256" key="5">
    <source>
        <dbReference type="ARBA" id="ARBA00022729"/>
    </source>
</evidence>
<name>A0A921H780_9BACT</name>
<dbReference type="Gene3D" id="2.40.170.20">
    <property type="entry name" value="TonB-dependent receptor, beta-barrel domain"/>
    <property type="match status" value="1"/>
</dbReference>
<dbReference type="InterPro" id="IPR037066">
    <property type="entry name" value="Plug_dom_sf"/>
</dbReference>
<dbReference type="InterPro" id="IPR039426">
    <property type="entry name" value="TonB-dep_rcpt-like"/>
</dbReference>
<evidence type="ECO:0000256" key="1">
    <source>
        <dbReference type="ARBA" id="ARBA00004571"/>
    </source>
</evidence>
<dbReference type="PANTHER" id="PTHR30069:SF29">
    <property type="entry name" value="HEMOGLOBIN AND HEMOGLOBIN-HAPTOGLOBIN-BINDING PROTEIN 1-RELATED"/>
    <property type="match status" value="1"/>
</dbReference>